<dbReference type="InterPro" id="IPR011330">
    <property type="entry name" value="Glyco_hydro/deAcase_b/a-brl"/>
</dbReference>
<accession>A0A3L9YLD2</accession>
<dbReference type="GO" id="GO:0005975">
    <property type="term" value="P:carbohydrate metabolic process"/>
    <property type="evidence" value="ECO:0007669"/>
    <property type="project" value="InterPro"/>
</dbReference>
<evidence type="ECO:0000313" key="2">
    <source>
        <dbReference type="Proteomes" id="UP000271339"/>
    </source>
</evidence>
<dbReference type="OrthoDB" id="1417522at2"/>
<gene>
    <name evidence="1" type="ORF">BXY75_2337</name>
</gene>
<proteinExistence type="predicted"/>
<evidence type="ECO:0000313" key="1">
    <source>
        <dbReference type="EMBL" id="RMA58955.1"/>
    </source>
</evidence>
<dbReference type="EMBL" id="REFC01000013">
    <property type="protein sequence ID" value="RMA58955.1"/>
    <property type="molecule type" value="Genomic_DNA"/>
</dbReference>
<keyword evidence="2" id="KW-1185">Reference proteome</keyword>
<sequence>MLNWKPQNKKAAICFTIDDIHPAKSTDAYEAGGDLDKGVLGLVMELLERHPKLKVTLFTTASWREISPVPTRKVLASIPSIRDKYFLAKRWPKDKMNLENHSDFVNFLNTMERAEIAYHGLYHVHKGLKIPVEFQNQTKEEFQFIVAEMVRIFEHAGVNAVKGICPPGWNAPPQFLEVLKEHNFDFVASARDIFTPITVDAVNKMSGILDVPLLYPCKVADIGITHIPSNFQANSKIERARAILDNGGLLSIKAHIIKNAMGHIALDGVDEIYMNYLDTLLTILENEYGDDIWWTSMGEISNHIKQNN</sequence>
<protein>
    <submittedName>
        <fullName evidence="1">Uncharacterized protein DUF2334</fullName>
    </submittedName>
</protein>
<dbReference type="Proteomes" id="UP000271339">
    <property type="component" value="Unassembled WGS sequence"/>
</dbReference>
<name>A0A3L9YLD2_9FLAO</name>
<reference evidence="1 2" key="1">
    <citation type="submission" date="2018-10" db="EMBL/GenBank/DDBJ databases">
        <title>Genomic Encyclopedia of Archaeal and Bacterial Type Strains, Phase II (KMG-II): from individual species to whole genera.</title>
        <authorList>
            <person name="Goeker M."/>
        </authorList>
    </citation>
    <scope>NUCLEOTIDE SEQUENCE [LARGE SCALE GENOMIC DNA]</scope>
    <source>
        <strain evidence="1 2">DSM 23424</strain>
    </source>
</reference>
<dbReference type="SUPFAM" id="SSF88713">
    <property type="entry name" value="Glycoside hydrolase/deacetylase"/>
    <property type="match status" value="1"/>
</dbReference>
<dbReference type="InterPro" id="IPR018763">
    <property type="entry name" value="DUF2334"/>
</dbReference>
<dbReference type="RefSeq" id="WP_121907891.1">
    <property type="nucleotide sequence ID" value="NZ_REFC01000013.1"/>
</dbReference>
<dbReference type="Pfam" id="PF10096">
    <property type="entry name" value="DUF2334"/>
    <property type="match status" value="1"/>
</dbReference>
<dbReference type="Gene3D" id="3.20.20.370">
    <property type="entry name" value="Glycoside hydrolase/deacetylase"/>
    <property type="match status" value="1"/>
</dbReference>
<dbReference type="AlphaFoldDB" id="A0A3L9YLD2"/>
<comment type="caution">
    <text evidence="1">The sequence shown here is derived from an EMBL/GenBank/DDBJ whole genome shotgun (WGS) entry which is preliminary data.</text>
</comment>
<organism evidence="1 2">
    <name type="scientific">Ulvibacter antarcticus</name>
    <dbReference type="NCBI Taxonomy" id="442714"/>
    <lineage>
        <taxon>Bacteria</taxon>
        <taxon>Pseudomonadati</taxon>
        <taxon>Bacteroidota</taxon>
        <taxon>Flavobacteriia</taxon>
        <taxon>Flavobacteriales</taxon>
        <taxon>Flavobacteriaceae</taxon>
        <taxon>Ulvibacter</taxon>
    </lineage>
</organism>